<dbReference type="RefSeq" id="WP_147234129.1">
    <property type="nucleotide sequence ID" value="NZ_VOQS01000001.1"/>
</dbReference>
<organism evidence="1 2">
    <name type="scientific">Paraburkholderia azotifigens</name>
    <dbReference type="NCBI Taxonomy" id="2057004"/>
    <lineage>
        <taxon>Bacteria</taxon>
        <taxon>Pseudomonadati</taxon>
        <taxon>Pseudomonadota</taxon>
        <taxon>Betaproteobacteria</taxon>
        <taxon>Burkholderiales</taxon>
        <taxon>Burkholderiaceae</taxon>
        <taxon>Paraburkholderia</taxon>
    </lineage>
</organism>
<proteinExistence type="predicted"/>
<reference evidence="1 2" key="1">
    <citation type="journal article" date="2018" name="Int. J. Syst. Evol. Microbiol.">
        <title>Paraburkholderia azotifigens sp. nov., a nitrogen-fixing bacterium isolated from paddy soil.</title>
        <authorList>
            <person name="Choi G.M."/>
            <person name="Im W.T."/>
        </authorList>
    </citation>
    <scope>NUCLEOTIDE SEQUENCE [LARGE SCALE GENOMIC DNA]</scope>
    <source>
        <strain evidence="1 2">NF 2-5-3</strain>
    </source>
</reference>
<protein>
    <submittedName>
        <fullName evidence="1">Uncharacterized protein</fullName>
    </submittedName>
</protein>
<sequence length="95" mass="10536">MSLYQLIELHGTELVSALILDTPNQQDQAPMNYEVIHKAIMKYVRKDGQLVLCATRSPALKAYEAGAHVIELDGTKLLTEKGFGEVKANFDDVFA</sequence>
<comment type="caution">
    <text evidence="1">The sequence shown here is derived from an EMBL/GenBank/DDBJ whole genome shotgun (WGS) entry which is preliminary data.</text>
</comment>
<evidence type="ECO:0000313" key="2">
    <source>
        <dbReference type="Proteomes" id="UP000321776"/>
    </source>
</evidence>
<dbReference type="Proteomes" id="UP000321776">
    <property type="component" value="Unassembled WGS sequence"/>
</dbReference>
<gene>
    <name evidence="1" type="ORF">FRZ40_11030</name>
</gene>
<dbReference type="EMBL" id="VOQS01000001">
    <property type="protein sequence ID" value="TXC88069.1"/>
    <property type="molecule type" value="Genomic_DNA"/>
</dbReference>
<dbReference type="AlphaFoldDB" id="A0A5C6VT26"/>
<accession>A0A5C6VT26</accession>
<name>A0A5C6VT26_9BURK</name>
<evidence type="ECO:0000313" key="1">
    <source>
        <dbReference type="EMBL" id="TXC88069.1"/>
    </source>
</evidence>